<accession>A0A0M0JFD9</accession>
<gene>
    <name evidence="4" type="ORF">Ctob_002873</name>
</gene>
<dbReference type="GO" id="GO:0051087">
    <property type="term" value="F:protein-folding chaperone binding"/>
    <property type="evidence" value="ECO:0007669"/>
    <property type="project" value="InterPro"/>
</dbReference>
<organism evidence="4 5">
    <name type="scientific">Chrysochromulina tobinii</name>
    <dbReference type="NCBI Taxonomy" id="1460289"/>
    <lineage>
        <taxon>Eukaryota</taxon>
        <taxon>Haptista</taxon>
        <taxon>Haptophyta</taxon>
        <taxon>Prymnesiophyceae</taxon>
        <taxon>Prymnesiales</taxon>
        <taxon>Chrysochromulinaceae</taxon>
        <taxon>Chrysochromulina</taxon>
    </lineage>
</organism>
<dbReference type="OrthoDB" id="448954at2759"/>
<dbReference type="GO" id="GO:0051259">
    <property type="term" value="P:protein complex oligomerization"/>
    <property type="evidence" value="ECO:0007669"/>
    <property type="project" value="InterPro"/>
</dbReference>
<keyword evidence="5" id="KW-1185">Reference proteome</keyword>
<dbReference type="InterPro" id="IPR004640">
    <property type="entry name" value="HscB"/>
</dbReference>
<evidence type="ECO:0000256" key="2">
    <source>
        <dbReference type="ARBA" id="ARBA00023186"/>
    </source>
</evidence>
<dbReference type="Proteomes" id="UP000037460">
    <property type="component" value="Unassembled WGS sequence"/>
</dbReference>
<evidence type="ECO:0000259" key="3">
    <source>
        <dbReference type="Pfam" id="PF07743"/>
    </source>
</evidence>
<dbReference type="SUPFAM" id="SSF47144">
    <property type="entry name" value="HSC20 (HSCB), C-terminal oligomerisation domain"/>
    <property type="match status" value="1"/>
</dbReference>
<dbReference type="AlphaFoldDB" id="A0A0M0JFD9"/>
<evidence type="ECO:0000256" key="1">
    <source>
        <dbReference type="ARBA" id="ARBA00010476"/>
    </source>
</evidence>
<dbReference type="GO" id="GO:0005739">
    <property type="term" value="C:mitochondrion"/>
    <property type="evidence" value="ECO:0007669"/>
    <property type="project" value="TreeGrafter"/>
</dbReference>
<comment type="caution">
    <text evidence="4">The sequence shown here is derived from an EMBL/GenBank/DDBJ whole genome shotgun (WGS) entry which is preliminary data.</text>
</comment>
<sequence>MEVREALVEAGKRLDKLQPLRDANTTSMERLYDELASAFAAQDMEQALKLTARLQYLQRIEEEIHERMPVK</sequence>
<dbReference type="Gene3D" id="1.20.1280.20">
    <property type="entry name" value="HscB, C-terminal domain"/>
    <property type="match status" value="1"/>
</dbReference>
<feature type="domain" description="Co-chaperone HscB C-terminal oligomerisation" evidence="3">
    <location>
        <begin position="1"/>
        <end position="65"/>
    </location>
</feature>
<comment type="similarity">
    <text evidence="1">Belongs to the HscB family.</text>
</comment>
<dbReference type="InterPro" id="IPR009073">
    <property type="entry name" value="HscB_oligo_C"/>
</dbReference>
<dbReference type="GO" id="GO:0044571">
    <property type="term" value="P:[2Fe-2S] cluster assembly"/>
    <property type="evidence" value="ECO:0007669"/>
    <property type="project" value="InterPro"/>
</dbReference>
<dbReference type="PANTHER" id="PTHR14021">
    <property type="entry name" value="IRON-SULFUR CLUSTER CO-CHAPERONE PROTEIN HSCB"/>
    <property type="match status" value="1"/>
</dbReference>
<name>A0A0M0JFD9_9EUKA</name>
<dbReference type="Pfam" id="PF07743">
    <property type="entry name" value="HSCB_C"/>
    <property type="match status" value="1"/>
</dbReference>
<protein>
    <recommendedName>
        <fullName evidence="3">Co-chaperone HscB C-terminal oligomerisation domain-containing protein</fullName>
    </recommendedName>
</protein>
<keyword evidence="2" id="KW-0143">Chaperone</keyword>
<proteinExistence type="inferred from homology"/>
<evidence type="ECO:0000313" key="4">
    <source>
        <dbReference type="EMBL" id="KOO25072.1"/>
    </source>
</evidence>
<dbReference type="InterPro" id="IPR036386">
    <property type="entry name" value="HscB_C_sf"/>
</dbReference>
<dbReference type="EMBL" id="JWZX01003022">
    <property type="protein sequence ID" value="KOO25072.1"/>
    <property type="molecule type" value="Genomic_DNA"/>
</dbReference>
<dbReference type="GO" id="GO:0001671">
    <property type="term" value="F:ATPase activator activity"/>
    <property type="evidence" value="ECO:0007669"/>
    <property type="project" value="InterPro"/>
</dbReference>
<dbReference type="PANTHER" id="PTHR14021:SF15">
    <property type="entry name" value="IRON-SULFUR CLUSTER CO-CHAPERONE PROTEIN HSCB"/>
    <property type="match status" value="1"/>
</dbReference>
<evidence type="ECO:0000313" key="5">
    <source>
        <dbReference type="Proteomes" id="UP000037460"/>
    </source>
</evidence>
<reference evidence="5" key="1">
    <citation type="journal article" date="2015" name="PLoS Genet.">
        <title>Genome Sequence and Transcriptome Analyses of Chrysochromulina tobin: Metabolic Tools for Enhanced Algal Fitness in the Prominent Order Prymnesiales (Haptophyceae).</title>
        <authorList>
            <person name="Hovde B.T."/>
            <person name="Deodato C.R."/>
            <person name="Hunsperger H.M."/>
            <person name="Ryken S.A."/>
            <person name="Yost W."/>
            <person name="Jha R.K."/>
            <person name="Patterson J."/>
            <person name="Monnat R.J. Jr."/>
            <person name="Barlow S.B."/>
            <person name="Starkenburg S.R."/>
            <person name="Cattolico R.A."/>
        </authorList>
    </citation>
    <scope>NUCLEOTIDE SEQUENCE</scope>
    <source>
        <strain evidence="5">CCMP291</strain>
    </source>
</reference>